<dbReference type="InterPro" id="IPR018060">
    <property type="entry name" value="HTH_AraC"/>
</dbReference>
<feature type="domain" description="HTH araC/xylS-type" evidence="4">
    <location>
        <begin position="199"/>
        <end position="297"/>
    </location>
</feature>
<dbReference type="SUPFAM" id="SSF46689">
    <property type="entry name" value="Homeodomain-like"/>
    <property type="match status" value="2"/>
</dbReference>
<dbReference type="InterPro" id="IPR009057">
    <property type="entry name" value="Homeodomain-like_sf"/>
</dbReference>
<dbReference type="SUPFAM" id="SSF51215">
    <property type="entry name" value="Regulatory protein AraC"/>
    <property type="match status" value="1"/>
</dbReference>
<dbReference type="Proteomes" id="UP000322025">
    <property type="component" value="Unassembled WGS sequence"/>
</dbReference>
<dbReference type="AlphaFoldDB" id="A0A5M9HUM3"/>
<dbReference type="Gene3D" id="2.60.120.10">
    <property type="entry name" value="Jelly Rolls"/>
    <property type="match status" value="1"/>
</dbReference>
<dbReference type="InterPro" id="IPR003313">
    <property type="entry name" value="AraC-bd"/>
</dbReference>
<sequence length="316" mass="36895">MARKKKQVAEFRYYQMPENRVLFALLGEKWRQQYGRDIDYLHFHNYLEIGYCYEGSGYMTLGEKEISYHGGMFTVIPKNYLHTTNSMPGKLSSWEYLFVDVEKLLEKMVAGIPGCAEQMARRINSRAIFAESSKYPHLADLIKAIMNIIRSGEMYCQQEAEGLMLAFLTEVARRNGENSETYSQNTRTGMKLKSDNLFLRIIDYISEHYGEALKISDIAKWAHISETQFRRMFSSYMNMSPLEYINVVRIQAACEYLKKTDEPVAMIAAKCGFTVSSTFNRNFRHITGVSPAEWRKRPENYEQQILRFQIHSEEGW</sequence>
<dbReference type="Pfam" id="PF12833">
    <property type="entry name" value="HTH_18"/>
    <property type="match status" value="1"/>
</dbReference>
<dbReference type="InterPro" id="IPR014710">
    <property type="entry name" value="RmlC-like_jellyroll"/>
</dbReference>
<dbReference type="Gene3D" id="1.10.10.60">
    <property type="entry name" value="Homeodomain-like"/>
    <property type="match status" value="2"/>
</dbReference>
<dbReference type="InterPro" id="IPR018062">
    <property type="entry name" value="HTH_AraC-typ_CS"/>
</dbReference>
<name>A0A5M9HUM3_9FIRM</name>
<dbReference type="CDD" id="cd02208">
    <property type="entry name" value="cupin_RmlC-like"/>
    <property type="match status" value="1"/>
</dbReference>
<dbReference type="OrthoDB" id="337756at2"/>
<dbReference type="PROSITE" id="PS01124">
    <property type="entry name" value="HTH_ARAC_FAMILY_2"/>
    <property type="match status" value="1"/>
</dbReference>
<evidence type="ECO:0000256" key="2">
    <source>
        <dbReference type="ARBA" id="ARBA00023125"/>
    </source>
</evidence>
<dbReference type="PROSITE" id="PS00041">
    <property type="entry name" value="HTH_ARAC_FAMILY_1"/>
    <property type="match status" value="1"/>
</dbReference>
<evidence type="ECO:0000256" key="1">
    <source>
        <dbReference type="ARBA" id="ARBA00023015"/>
    </source>
</evidence>
<dbReference type="RefSeq" id="WP_150311358.1">
    <property type="nucleotide sequence ID" value="NZ_VMSO01000020.1"/>
</dbReference>
<dbReference type="PANTHER" id="PTHR43280">
    <property type="entry name" value="ARAC-FAMILY TRANSCRIPTIONAL REGULATOR"/>
    <property type="match status" value="1"/>
</dbReference>
<accession>A0A5M9HUM3</accession>
<proteinExistence type="predicted"/>
<dbReference type="PANTHER" id="PTHR43280:SF28">
    <property type="entry name" value="HTH-TYPE TRANSCRIPTIONAL ACTIVATOR RHAS"/>
    <property type="match status" value="1"/>
</dbReference>
<dbReference type="GO" id="GO:0043565">
    <property type="term" value="F:sequence-specific DNA binding"/>
    <property type="evidence" value="ECO:0007669"/>
    <property type="project" value="InterPro"/>
</dbReference>
<dbReference type="InterPro" id="IPR037923">
    <property type="entry name" value="HTH-like"/>
</dbReference>
<evidence type="ECO:0000259" key="4">
    <source>
        <dbReference type="PROSITE" id="PS01124"/>
    </source>
</evidence>
<evidence type="ECO:0000313" key="5">
    <source>
        <dbReference type="EMBL" id="KAA8500634.1"/>
    </source>
</evidence>
<dbReference type="GO" id="GO:0003700">
    <property type="term" value="F:DNA-binding transcription factor activity"/>
    <property type="evidence" value="ECO:0007669"/>
    <property type="project" value="InterPro"/>
</dbReference>
<keyword evidence="6" id="KW-1185">Reference proteome</keyword>
<protein>
    <submittedName>
        <fullName evidence="5">Helix-turn-helix domain-containing protein</fullName>
    </submittedName>
</protein>
<keyword evidence="2" id="KW-0238">DNA-binding</keyword>
<evidence type="ECO:0000313" key="6">
    <source>
        <dbReference type="Proteomes" id="UP000322025"/>
    </source>
</evidence>
<comment type="caution">
    <text evidence="5">The sequence shown here is derived from an EMBL/GenBank/DDBJ whole genome shotgun (WGS) entry which is preliminary data.</text>
</comment>
<evidence type="ECO:0000256" key="3">
    <source>
        <dbReference type="ARBA" id="ARBA00023163"/>
    </source>
</evidence>
<dbReference type="EMBL" id="VMSO01000020">
    <property type="protein sequence ID" value="KAA8500634.1"/>
    <property type="molecule type" value="Genomic_DNA"/>
</dbReference>
<reference evidence="5 6" key="1">
    <citation type="submission" date="2019-07" db="EMBL/GenBank/DDBJ databases">
        <authorList>
            <person name="Wongkuna S."/>
            <person name="Scaria J."/>
        </authorList>
    </citation>
    <scope>NUCLEOTIDE SEQUENCE [LARGE SCALE GENOMIC DNA]</scope>
    <source>
        <strain evidence="5 6">SW178</strain>
    </source>
</reference>
<keyword evidence="1" id="KW-0805">Transcription regulation</keyword>
<keyword evidence="3" id="KW-0804">Transcription</keyword>
<dbReference type="SMART" id="SM00342">
    <property type="entry name" value="HTH_ARAC"/>
    <property type="match status" value="1"/>
</dbReference>
<gene>
    <name evidence="5" type="ORF">FNY66_12495</name>
</gene>
<organism evidence="5 6">
    <name type="scientific">Mediterraneibacter catenae</name>
    <dbReference type="NCBI Taxonomy" id="2594882"/>
    <lineage>
        <taxon>Bacteria</taxon>
        <taxon>Bacillati</taxon>
        <taxon>Bacillota</taxon>
        <taxon>Clostridia</taxon>
        <taxon>Lachnospirales</taxon>
        <taxon>Lachnospiraceae</taxon>
        <taxon>Mediterraneibacter</taxon>
    </lineage>
</organism>
<dbReference type="Pfam" id="PF02311">
    <property type="entry name" value="AraC_binding"/>
    <property type="match status" value="1"/>
</dbReference>